<dbReference type="SMART" id="SM00490">
    <property type="entry name" value="HELICc"/>
    <property type="match status" value="1"/>
</dbReference>
<sequence length="601" mass="65322">MSRSLLSACYLPRLQSTSLSPSITRLTCPSQGLRSFSTIMASNGDRGPRTQPASSTGNNSSVARGGRKRQNRRHPYRPSDNASIASTPASSSQQASQAKRAPAQPKKVEAAPAPPAPAADTTGLSRFDDLAQYKIHPTLLKTIAEDLKFEHMTPVQAATLPLLLSGRDVLAQAKTGTGKTVAFLLPVIQKLVHNTNPMRLPCLLVISPTRELAMQIAEEAKQLLQRFPKFKVCTAIGGTNMRSEFSRIRAGCDILVATPGRLHDHLTQEDGVVRGMMQSLQSLVLDECDRLLDMGFLRDLKKIIGLLADKNTSQRQGMLFSATIAPHVQQFASLVLADGYQFISTIPKGEAQTHDRVPQHVTIVPEFSDVAAGAVGAIRQEMARVGKANFKAIVFAPTAALVDFYADVLEGFRDLPPICALHSRMAQGKRSRVTDAFRTASNGILCATDVVARGIDFPAVSNVFQVGLPMDRESYIHRLGRTARAGADGHGTLVLTSHESFFPRNVLKGLKLNETPADLSAQGDVSAFTKRMEPEKQTKVYQAWLGYYKDARVKMNWTIDDLVRQANDFALQGLGAPGVPQLQKKTVGKMGLKNVRGLNVV</sequence>
<dbReference type="InterPro" id="IPR001650">
    <property type="entry name" value="Helicase_C-like"/>
</dbReference>
<dbReference type="EC" id="3.6.4.13" evidence="9"/>
<evidence type="ECO:0000313" key="15">
    <source>
        <dbReference type="Proteomes" id="UP001600888"/>
    </source>
</evidence>
<feature type="region of interest" description="Disordered" evidence="10">
    <location>
        <begin position="38"/>
        <end position="123"/>
    </location>
</feature>
<dbReference type="SUPFAM" id="SSF52540">
    <property type="entry name" value="P-loop containing nucleoside triphosphate hydrolases"/>
    <property type="match status" value="2"/>
</dbReference>
<protein>
    <recommendedName>
        <fullName evidence="9">ATP-dependent RNA helicase</fullName>
        <ecNumber evidence="9">3.6.4.13</ecNumber>
    </recommendedName>
</protein>
<evidence type="ECO:0000259" key="12">
    <source>
        <dbReference type="PROSITE" id="PS51194"/>
    </source>
</evidence>
<evidence type="ECO:0000256" key="10">
    <source>
        <dbReference type="SAM" id="MobiDB-lite"/>
    </source>
</evidence>
<dbReference type="PROSITE" id="PS51194">
    <property type="entry name" value="HELICASE_CTER"/>
    <property type="match status" value="1"/>
</dbReference>
<evidence type="ECO:0000313" key="14">
    <source>
        <dbReference type="EMBL" id="KAL2279611.1"/>
    </source>
</evidence>
<evidence type="ECO:0000256" key="7">
    <source>
        <dbReference type="ARBA" id="ARBA00022884"/>
    </source>
</evidence>
<evidence type="ECO:0000256" key="9">
    <source>
        <dbReference type="RuleBase" id="RU365068"/>
    </source>
</evidence>
<organism evidence="14 15">
    <name type="scientific">Diaporthe vaccinii</name>
    <dbReference type="NCBI Taxonomy" id="105482"/>
    <lineage>
        <taxon>Eukaryota</taxon>
        <taxon>Fungi</taxon>
        <taxon>Dikarya</taxon>
        <taxon>Ascomycota</taxon>
        <taxon>Pezizomycotina</taxon>
        <taxon>Sordariomycetes</taxon>
        <taxon>Sordariomycetidae</taxon>
        <taxon>Diaporthales</taxon>
        <taxon>Diaporthaceae</taxon>
        <taxon>Diaporthe</taxon>
        <taxon>Diaporthe eres species complex</taxon>
    </lineage>
</organism>
<dbReference type="EMBL" id="JBAWTH010000074">
    <property type="protein sequence ID" value="KAL2279611.1"/>
    <property type="molecule type" value="Genomic_DNA"/>
</dbReference>
<comment type="caution">
    <text evidence="14">The sequence shown here is derived from an EMBL/GenBank/DDBJ whole genome shotgun (WGS) entry which is preliminary data.</text>
</comment>
<dbReference type="InterPro" id="IPR011545">
    <property type="entry name" value="DEAD/DEAH_box_helicase_dom"/>
</dbReference>
<comment type="similarity">
    <text evidence="9">Belongs to the DEAD box helicase family.</text>
</comment>
<feature type="short sequence motif" description="Q motif" evidence="8">
    <location>
        <begin position="128"/>
        <end position="157"/>
    </location>
</feature>
<keyword evidence="3 9" id="KW-0547">Nucleotide-binding</keyword>
<evidence type="ECO:0000256" key="3">
    <source>
        <dbReference type="ARBA" id="ARBA00022741"/>
    </source>
</evidence>
<dbReference type="InterPro" id="IPR014014">
    <property type="entry name" value="RNA_helicase_DEAD_Q_motif"/>
</dbReference>
<accession>A0ABR4EBB0</accession>
<comment type="subcellular location">
    <subcellularLocation>
        <location evidence="1">Nucleus</location>
        <location evidence="1">Nucleolus</location>
    </subcellularLocation>
</comment>
<comment type="catalytic activity">
    <reaction evidence="9">
        <text>ATP + H2O = ADP + phosphate + H(+)</text>
        <dbReference type="Rhea" id="RHEA:13065"/>
        <dbReference type="ChEBI" id="CHEBI:15377"/>
        <dbReference type="ChEBI" id="CHEBI:15378"/>
        <dbReference type="ChEBI" id="CHEBI:30616"/>
        <dbReference type="ChEBI" id="CHEBI:43474"/>
        <dbReference type="ChEBI" id="CHEBI:456216"/>
        <dbReference type="EC" id="3.6.4.13"/>
    </reaction>
</comment>
<dbReference type="InterPro" id="IPR027417">
    <property type="entry name" value="P-loop_NTPase"/>
</dbReference>
<evidence type="ECO:0000259" key="13">
    <source>
        <dbReference type="PROSITE" id="PS51195"/>
    </source>
</evidence>
<dbReference type="Gene3D" id="3.40.50.300">
    <property type="entry name" value="P-loop containing nucleotide triphosphate hydrolases"/>
    <property type="match status" value="2"/>
</dbReference>
<proteinExistence type="inferred from homology"/>
<evidence type="ECO:0000259" key="11">
    <source>
        <dbReference type="PROSITE" id="PS51192"/>
    </source>
</evidence>
<keyword evidence="5 9" id="KW-0347">Helicase</keyword>
<evidence type="ECO:0000256" key="1">
    <source>
        <dbReference type="ARBA" id="ARBA00004604"/>
    </source>
</evidence>
<comment type="domain">
    <text evidence="9">The Q motif is unique to and characteristic of the DEAD box family of RNA helicases and controls ATP binding and hydrolysis.</text>
</comment>
<feature type="compositionally biased region" description="Polar residues" evidence="10">
    <location>
        <begin position="51"/>
        <end position="62"/>
    </location>
</feature>
<feature type="domain" description="Helicase ATP-binding" evidence="11">
    <location>
        <begin position="160"/>
        <end position="342"/>
    </location>
</feature>
<gene>
    <name evidence="14" type="ORF">FJTKL_13300</name>
</gene>
<dbReference type="PROSITE" id="PS51195">
    <property type="entry name" value="Q_MOTIF"/>
    <property type="match status" value="1"/>
</dbReference>
<keyword evidence="15" id="KW-1185">Reference proteome</keyword>
<evidence type="ECO:0000256" key="4">
    <source>
        <dbReference type="ARBA" id="ARBA00022801"/>
    </source>
</evidence>
<dbReference type="InterPro" id="IPR014001">
    <property type="entry name" value="Helicase_ATP-bd"/>
</dbReference>
<dbReference type="PANTHER" id="PTHR24031">
    <property type="entry name" value="RNA HELICASE"/>
    <property type="match status" value="1"/>
</dbReference>
<reference evidence="14 15" key="1">
    <citation type="submission" date="2024-03" db="EMBL/GenBank/DDBJ databases">
        <title>A high-quality draft genome sequence of Diaporthe vaccinii, a causative agent of upright dieback and viscid rot disease in cranberry plants.</title>
        <authorList>
            <person name="Sarrasin M."/>
            <person name="Lang B.F."/>
            <person name="Burger G."/>
        </authorList>
    </citation>
    <scope>NUCLEOTIDE SEQUENCE [LARGE SCALE GENOMIC DNA]</scope>
    <source>
        <strain evidence="14 15">IS7</strain>
    </source>
</reference>
<dbReference type="PROSITE" id="PS51192">
    <property type="entry name" value="HELICASE_ATP_BIND_1"/>
    <property type="match status" value="1"/>
</dbReference>
<keyword evidence="6 9" id="KW-0067">ATP-binding</keyword>
<evidence type="ECO:0000256" key="6">
    <source>
        <dbReference type="ARBA" id="ARBA00022840"/>
    </source>
</evidence>
<comment type="function">
    <text evidence="9">RNA helicase.</text>
</comment>
<dbReference type="SMART" id="SM00487">
    <property type="entry name" value="DEXDc"/>
    <property type="match status" value="1"/>
</dbReference>
<dbReference type="CDD" id="cd17964">
    <property type="entry name" value="DEADc_MSS116"/>
    <property type="match status" value="1"/>
</dbReference>
<keyword evidence="2" id="KW-0698">rRNA processing</keyword>
<evidence type="ECO:0000256" key="5">
    <source>
        <dbReference type="ARBA" id="ARBA00022806"/>
    </source>
</evidence>
<keyword evidence="7 9" id="KW-0694">RNA-binding</keyword>
<feature type="compositionally biased region" description="Low complexity" evidence="10">
    <location>
        <begin position="82"/>
        <end position="105"/>
    </location>
</feature>
<feature type="compositionally biased region" description="Basic residues" evidence="10">
    <location>
        <begin position="65"/>
        <end position="76"/>
    </location>
</feature>
<dbReference type="Pfam" id="PF00271">
    <property type="entry name" value="Helicase_C"/>
    <property type="match status" value="1"/>
</dbReference>
<evidence type="ECO:0000256" key="2">
    <source>
        <dbReference type="ARBA" id="ARBA00022552"/>
    </source>
</evidence>
<dbReference type="Pfam" id="PF00270">
    <property type="entry name" value="DEAD"/>
    <property type="match status" value="1"/>
</dbReference>
<feature type="domain" description="Helicase C-terminal" evidence="12">
    <location>
        <begin position="377"/>
        <end position="526"/>
    </location>
</feature>
<dbReference type="CDD" id="cd18787">
    <property type="entry name" value="SF2_C_DEAD"/>
    <property type="match status" value="1"/>
</dbReference>
<evidence type="ECO:0000256" key="8">
    <source>
        <dbReference type="PROSITE-ProRule" id="PRU00552"/>
    </source>
</evidence>
<name>A0ABR4EBB0_9PEZI</name>
<feature type="domain" description="DEAD-box RNA helicase Q" evidence="13">
    <location>
        <begin position="128"/>
        <end position="157"/>
    </location>
</feature>
<dbReference type="Proteomes" id="UP001600888">
    <property type="component" value="Unassembled WGS sequence"/>
</dbReference>
<keyword evidence="4 9" id="KW-0378">Hydrolase</keyword>